<dbReference type="AlphaFoldDB" id="A0AAW5KSS4"/>
<sequence length="140" mass="15083">MKKIVPIFMACLVFCSVGGATVSAAVPPDNGSVVSPCYLYTDSVNCNLTISGGVASCKSTVYGISGTTTKIVVTQTLQVKDGMSWRKITDWSKTFNSWYCSYPNSFSPIGSGTYRVKTVAKVYKGTSYETVTVYSAEVLY</sequence>
<evidence type="ECO:0008006" key="4">
    <source>
        <dbReference type="Google" id="ProtNLM"/>
    </source>
</evidence>
<evidence type="ECO:0000313" key="2">
    <source>
        <dbReference type="EMBL" id="MCQ5153612.1"/>
    </source>
</evidence>
<protein>
    <recommendedName>
        <fullName evidence="4">Secreted protein</fullName>
    </recommendedName>
</protein>
<dbReference type="RefSeq" id="WP_117859683.1">
    <property type="nucleotide sequence ID" value="NZ_DAWEMR010000073.1"/>
</dbReference>
<proteinExistence type="predicted"/>
<keyword evidence="1" id="KW-0732">Signal</keyword>
<comment type="caution">
    <text evidence="2">The sequence shown here is derived from an EMBL/GenBank/DDBJ whole genome shotgun (WGS) entry which is preliminary data.</text>
</comment>
<evidence type="ECO:0000313" key="3">
    <source>
        <dbReference type="Proteomes" id="UP001206236"/>
    </source>
</evidence>
<organism evidence="2 3">
    <name type="scientific">Ruminococcus bicirculans</name>
    <name type="common">ex Wegman et al. 2014</name>
    <dbReference type="NCBI Taxonomy" id="1160721"/>
    <lineage>
        <taxon>Bacteria</taxon>
        <taxon>Bacillati</taxon>
        <taxon>Bacillota</taxon>
        <taxon>Clostridia</taxon>
        <taxon>Eubacteriales</taxon>
        <taxon>Oscillospiraceae</taxon>
        <taxon>Ruminococcus</taxon>
    </lineage>
</organism>
<feature type="chain" id="PRO_5043700426" description="Secreted protein" evidence="1">
    <location>
        <begin position="25"/>
        <end position="140"/>
    </location>
</feature>
<dbReference type="Proteomes" id="UP001206236">
    <property type="component" value="Unassembled WGS sequence"/>
</dbReference>
<dbReference type="EMBL" id="JANGCN010000021">
    <property type="protein sequence ID" value="MCQ5153612.1"/>
    <property type="molecule type" value="Genomic_DNA"/>
</dbReference>
<accession>A0AAW5KSS4</accession>
<feature type="signal peptide" evidence="1">
    <location>
        <begin position="1"/>
        <end position="24"/>
    </location>
</feature>
<gene>
    <name evidence="2" type="ORF">NE632_09870</name>
</gene>
<evidence type="ECO:0000256" key="1">
    <source>
        <dbReference type="SAM" id="SignalP"/>
    </source>
</evidence>
<reference evidence="2" key="1">
    <citation type="submission" date="2022-06" db="EMBL/GenBank/DDBJ databases">
        <title>Isolation of gut microbiota from human fecal samples.</title>
        <authorList>
            <person name="Pamer E.G."/>
            <person name="Barat B."/>
            <person name="Waligurski E."/>
            <person name="Medina S."/>
            <person name="Paddock L."/>
            <person name="Mostad J."/>
        </authorList>
    </citation>
    <scope>NUCLEOTIDE SEQUENCE</scope>
    <source>
        <strain evidence="2">DFI.5.57</strain>
    </source>
</reference>
<name>A0AAW5KSS4_9FIRM</name>